<dbReference type="Pfam" id="PF03372">
    <property type="entry name" value="Exo_endo_phos"/>
    <property type="match status" value="1"/>
</dbReference>
<reference evidence="3" key="1">
    <citation type="submission" date="2016-05" db="EMBL/GenBank/DDBJ databases">
        <title>Comparative genomics of biotechnologically important yeasts.</title>
        <authorList>
            <consortium name="DOE Joint Genome Institute"/>
            <person name="Riley R."/>
            <person name="Haridas S."/>
            <person name="Wolfe K.H."/>
            <person name="Lopes M.R."/>
            <person name="Hittinger C.T."/>
            <person name="Goker M."/>
            <person name="Salamov A."/>
            <person name="Wisecaver J."/>
            <person name="Long T.M."/>
            <person name="Aerts A.L."/>
            <person name="Barry K."/>
            <person name="Choi C."/>
            <person name="Clum A."/>
            <person name="Coughlan A.Y."/>
            <person name="Deshpande S."/>
            <person name="Douglass A.P."/>
            <person name="Hanson S.J."/>
            <person name="Klenk H.-P."/>
            <person name="Labutti K."/>
            <person name="Lapidus A."/>
            <person name="Lindquist E."/>
            <person name="Lipzen A."/>
            <person name="Meier-Kolthoff J.P."/>
            <person name="Ohm R.A."/>
            <person name="Otillar R.P."/>
            <person name="Pangilinan J."/>
            <person name="Peng Y."/>
            <person name="Rokas A."/>
            <person name="Rosa C.A."/>
            <person name="Scheuner C."/>
            <person name="Sibirny A.A."/>
            <person name="Slot J.C."/>
            <person name="Stielow J.B."/>
            <person name="Sun H."/>
            <person name="Kurtzman C.P."/>
            <person name="Blackwell M."/>
            <person name="Grigoriev I.V."/>
            <person name="Jeffries T.W."/>
        </authorList>
    </citation>
    <scope>NUCLEOTIDE SEQUENCE [LARGE SCALE GENOMIC DNA]</scope>
    <source>
        <strain evidence="3">DSM 1968</strain>
    </source>
</reference>
<dbReference type="PANTHER" id="PTHR12121">
    <property type="entry name" value="CARBON CATABOLITE REPRESSOR PROTEIN 4"/>
    <property type="match status" value="1"/>
</dbReference>
<gene>
    <name evidence="2" type="ORF">ASCRUDRAFT_26593</name>
</gene>
<name>A0A1D2VMN9_9ASCO</name>
<keyword evidence="3" id="KW-1185">Reference proteome</keyword>
<dbReference type="EMBL" id="KV454476">
    <property type="protein sequence ID" value="ODV62873.1"/>
    <property type="molecule type" value="Genomic_DNA"/>
</dbReference>
<sequence length="273" mass="31969">DSPLEFRLYTHNIRYDNKNLWEGERPWSERKYLIASSIKFNAKKNTLVCLQEVLYNQLVDLKQLLGDEWNYFGVGRKDGKFSGEFNPIFYQKKDWKILNSKTFWLSQTPEIPSKGWDAALERIVEWLHLQNIPSNKKINIFNTHLDHQGVIARRESVKLILQRCKNLNNNPSFFTGDFNTEPADEPYQIASKQLLDTNKAVNDKLNRYAHADESTYTGFDGGIVERAKVIDYIWATKDSKNIFIKSFAVLHSKFNFYMSDHRPVSSDIILYDD</sequence>
<dbReference type="OrthoDB" id="276515at2759"/>
<dbReference type="InterPro" id="IPR036691">
    <property type="entry name" value="Endo/exonu/phosph_ase_sf"/>
</dbReference>
<dbReference type="PANTHER" id="PTHR12121:SF36">
    <property type="entry name" value="ENDONUCLEASE_EXONUCLEASE_PHOSPHATASE DOMAIN-CONTAINING PROTEIN"/>
    <property type="match status" value="1"/>
</dbReference>
<feature type="domain" description="Endonuclease/exonuclease/phosphatase" evidence="1">
    <location>
        <begin position="46"/>
        <end position="261"/>
    </location>
</feature>
<feature type="non-terminal residue" evidence="2">
    <location>
        <position position="273"/>
    </location>
</feature>
<evidence type="ECO:0000259" key="1">
    <source>
        <dbReference type="Pfam" id="PF03372"/>
    </source>
</evidence>
<dbReference type="STRING" id="1344418.A0A1D2VMN9"/>
<dbReference type="GO" id="GO:0000175">
    <property type="term" value="F:3'-5'-RNA exonuclease activity"/>
    <property type="evidence" value="ECO:0007669"/>
    <property type="project" value="TreeGrafter"/>
</dbReference>
<dbReference type="Gene3D" id="3.60.10.10">
    <property type="entry name" value="Endonuclease/exonuclease/phosphatase"/>
    <property type="match status" value="1"/>
</dbReference>
<evidence type="ECO:0000313" key="2">
    <source>
        <dbReference type="EMBL" id="ODV62873.1"/>
    </source>
</evidence>
<dbReference type="InterPro" id="IPR005135">
    <property type="entry name" value="Endo/exonuclease/phosphatase"/>
</dbReference>
<dbReference type="CDD" id="cd09083">
    <property type="entry name" value="EEP-1"/>
    <property type="match status" value="1"/>
</dbReference>
<dbReference type="RefSeq" id="XP_020049180.1">
    <property type="nucleotide sequence ID" value="XM_020189961.1"/>
</dbReference>
<feature type="non-terminal residue" evidence="2">
    <location>
        <position position="1"/>
    </location>
</feature>
<dbReference type="SUPFAM" id="SSF56219">
    <property type="entry name" value="DNase I-like"/>
    <property type="match status" value="1"/>
</dbReference>
<dbReference type="GeneID" id="30963597"/>
<proteinExistence type="predicted"/>
<dbReference type="InterPro" id="IPR050410">
    <property type="entry name" value="CCR4/nocturin_mRNA_transcr"/>
</dbReference>
<evidence type="ECO:0000313" key="3">
    <source>
        <dbReference type="Proteomes" id="UP000095038"/>
    </source>
</evidence>
<protein>
    <submittedName>
        <fullName evidence="2">DNase I-like protein</fullName>
    </submittedName>
</protein>
<accession>A0A1D2VMN9</accession>
<dbReference type="AlphaFoldDB" id="A0A1D2VMN9"/>
<dbReference type="InParanoid" id="A0A1D2VMN9"/>
<dbReference type="Proteomes" id="UP000095038">
    <property type="component" value="Unassembled WGS sequence"/>
</dbReference>
<organism evidence="2 3">
    <name type="scientific">Ascoidea rubescens DSM 1968</name>
    <dbReference type="NCBI Taxonomy" id="1344418"/>
    <lineage>
        <taxon>Eukaryota</taxon>
        <taxon>Fungi</taxon>
        <taxon>Dikarya</taxon>
        <taxon>Ascomycota</taxon>
        <taxon>Saccharomycotina</taxon>
        <taxon>Saccharomycetes</taxon>
        <taxon>Ascoideaceae</taxon>
        <taxon>Ascoidea</taxon>
    </lineage>
</organism>